<evidence type="ECO:0000259" key="2">
    <source>
        <dbReference type="Pfam" id="PF17921"/>
    </source>
</evidence>
<dbReference type="PANTHER" id="PTHR48475:SF2">
    <property type="entry name" value="RIBONUCLEASE H"/>
    <property type="match status" value="1"/>
</dbReference>
<protein>
    <submittedName>
        <fullName evidence="3">RNA-directed DNA polymerase</fullName>
    </submittedName>
</protein>
<dbReference type="InterPro" id="IPR041588">
    <property type="entry name" value="Integrase_H2C2"/>
</dbReference>
<comment type="caution">
    <text evidence="3">The sequence shown here is derived from an EMBL/GenBank/DDBJ whole genome shotgun (WGS) entry which is preliminary data.</text>
</comment>
<dbReference type="Pfam" id="PF17921">
    <property type="entry name" value="Integrase_H2C2"/>
    <property type="match status" value="1"/>
</dbReference>
<dbReference type="Gene3D" id="3.30.420.10">
    <property type="entry name" value="Ribonuclease H-like superfamily/Ribonuclease H"/>
    <property type="match status" value="1"/>
</dbReference>
<dbReference type="Proteomes" id="UP001604336">
    <property type="component" value="Unassembled WGS sequence"/>
</dbReference>
<evidence type="ECO:0000313" key="3">
    <source>
        <dbReference type="EMBL" id="KAL2485995.1"/>
    </source>
</evidence>
<evidence type="ECO:0000259" key="1">
    <source>
        <dbReference type="Pfam" id="PF13456"/>
    </source>
</evidence>
<dbReference type="Gene3D" id="1.10.340.70">
    <property type="match status" value="1"/>
</dbReference>
<dbReference type="CDD" id="cd09279">
    <property type="entry name" value="RNase_HI_like"/>
    <property type="match status" value="1"/>
</dbReference>
<organism evidence="3 4">
    <name type="scientific">Abeliophyllum distichum</name>
    <dbReference type="NCBI Taxonomy" id="126358"/>
    <lineage>
        <taxon>Eukaryota</taxon>
        <taxon>Viridiplantae</taxon>
        <taxon>Streptophyta</taxon>
        <taxon>Embryophyta</taxon>
        <taxon>Tracheophyta</taxon>
        <taxon>Spermatophyta</taxon>
        <taxon>Magnoliopsida</taxon>
        <taxon>eudicotyledons</taxon>
        <taxon>Gunneridae</taxon>
        <taxon>Pentapetalae</taxon>
        <taxon>asterids</taxon>
        <taxon>lamiids</taxon>
        <taxon>Lamiales</taxon>
        <taxon>Oleaceae</taxon>
        <taxon>Forsythieae</taxon>
        <taxon>Abeliophyllum</taxon>
    </lineage>
</organism>
<dbReference type="Pfam" id="PF13456">
    <property type="entry name" value="RVT_3"/>
    <property type="match status" value="1"/>
</dbReference>
<feature type="domain" description="Integrase zinc-binding" evidence="2">
    <location>
        <begin position="180"/>
        <end position="223"/>
    </location>
</feature>
<keyword evidence="3" id="KW-0695">RNA-directed DNA polymerase</keyword>
<dbReference type="InterPro" id="IPR002156">
    <property type="entry name" value="RNaseH_domain"/>
</dbReference>
<gene>
    <name evidence="3" type="ORF">Adt_30751</name>
</gene>
<dbReference type="EMBL" id="JBFOLK010000009">
    <property type="protein sequence ID" value="KAL2485995.1"/>
    <property type="molecule type" value="Genomic_DNA"/>
</dbReference>
<name>A0ABD1RC49_9LAMI</name>
<keyword evidence="3" id="KW-0548">Nucleotidyltransferase</keyword>
<keyword evidence="4" id="KW-1185">Reference proteome</keyword>
<dbReference type="GO" id="GO:0003964">
    <property type="term" value="F:RNA-directed DNA polymerase activity"/>
    <property type="evidence" value="ECO:0007669"/>
    <property type="project" value="UniProtKB-KW"/>
</dbReference>
<dbReference type="InterPro" id="IPR012337">
    <property type="entry name" value="RNaseH-like_sf"/>
</dbReference>
<dbReference type="AlphaFoldDB" id="A0ABD1RC49"/>
<dbReference type="PANTHER" id="PTHR48475">
    <property type="entry name" value="RIBONUCLEASE H"/>
    <property type="match status" value="1"/>
</dbReference>
<feature type="domain" description="RNase H type-1" evidence="1">
    <location>
        <begin position="19"/>
        <end position="90"/>
    </location>
</feature>
<reference evidence="4" key="1">
    <citation type="submission" date="2024-07" db="EMBL/GenBank/DDBJ databases">
        <title>Two chromosome-level genome assemblies of Korean endemic species Abeliophyllum distichum and Forsythia ovata (Oleaceae).</title>
        <authorList>
            <person name="Jang H."/>
        </authorList>
    </citation>
    <scope>NUCLEOTIDE SEQUENCE [LARGE SCALE GENOMIC DNA]</scope>
</reference>
<accession>A0ABD1RC49</accession>
<dbReference type="SUPFAM" id="SSF53098">
    <property type="entry name" value="Ribonuclease H-like"/>
    <property type="match status" value="1"/>
</dbReference>
<sequence length="318" mass="35511">MINPDSEELEYSLRFGFPATNNDAEYEAVITGLSIAVRLGLSSVGEYESKDDKMAAYLMKVRDLHRRFSSFKITKVPRKDNTRADALSKLASANPKHLPPTANVQVLHQPSIVNTVEIKEISTKCSWIDSIVDYIVDNKLPDNPAEAKRLKARTAMFTVIDKKLYKRGFSAPYLKCLSPTEAQEVLYEIHSGICGNHQGASALAFKALRQGYYWPDMKEDAKDLGTDRRDPVHALFWDGGSRTSGNLEPNRQNDESAGDLVLRNAAAAGHPPTKLGANWEGPYEVIRSVGKGAYSLKDLKGKPLSRPWNVEHLKQYYQ</sequence>
<keyword evidence="3" id="KW-0808">Transferase</keyword>
<evidence type="ECO:0000313" key="4">
    <source>
        <dbReference type="Proteomes" id="UP001604336"/>
    </source>
</evidence>
<dbReference type="InterPro" id="IPR036397">
    <property type="entry name" value="RNaseH_sf"/>
</dbReference>
<proteinExistence type="predicted"/>